<dbReference type="Gene3D" id="3.90.550.10">
    <property type="entry name" value="Spore Coat Polysaccharide Biosynthesis Protein SpsA, Chain A"/>
    <property type="match status" value="1"/>
</dbReference>
<dbReference type="PANTHER" id="PTHR43584">
    <property type="entry name" value="NUCLEOTIDYL TRANSFERASE"/>
    <property type="match status" value="1"/>
</dbReference>
<dbReference type="InterPro" id="IPR050065">
    <property type="entry name" value="GlmU-like"/>
</dbReference>
<evidence type="ECO:0000256" key="3">
    <source>
        <dbReference type="ARBA" id="ARBA00022842"/>
    </source>
</evidence>
<keyword evidence="3" id="KW-0460">Magnesium</keyword>
<accession>A0A967C8S9</accession>
<evidence type="ECO:0000313" key="6">
    <source>
        <dbReference type="Proteomes" id="UP000761264"/>
    </source>
</evidence>
<dbReference type="InterPro" id="IPR029044">
    <property type="entry name" value="Nucleotide-diphossugar_trans"/>
</dbReference>
<keyword evidence="1" id="KW-0808">Transferase</keyword>
<dbReference type="EMBL" id="JAAQPH010000006">
    <property type="protein sequence ID" value="NIA68832.1"/>
    <property type="molecule type" value="Genomic_DNA"/>
</dbReference>
<dbReference type="PANTHER" id="PTHR43584:SF8">
    <property type="entry name" value="N-ACETYLMURAMATE ALPHA-1-PHOSPHATE URIDYLYLTRANSFERASE"/>
    <property type="match status" value="1"/>
</dbReference>
<gene>
    <name evidence="5" type="ORF">HBA54_09535</name>
</gene>
<dbReference type="CDD" id="cd02523">
    <property type="entry name" value="PC_cytidylyltransferase"/>
    <property type="match status" value="1"/>
</dbReference>
<evidence type="ECO:0000256" key="2">
    <source>
        <dbReference type="ARBA" id="ARBA00022695"/>
    </source>
</evidence>
<proteinExistence type="predicted"/>
<dbReference type="RefSeq" id="WP_167223839.1">
    <property type="nucleotide sequence ID" value="NZ_JAAQPH010000006.1"/>
</dbReference>
<dbReference type="Pfam" id="PF12804">
    <property type="entry name" value="NTP_transf_3"/>
    <property type="match status" value="1"/>
</dbReference>
<keyword evidence="2 5" id="KW-0548">Nucleotidyltransferase</keyword>
<dbReference type="SUPFAM" id="SSF53448">
    <property type="entry name" value="Nucleotide-diphospho-sugar transferases"/>
    <property type="match status" value="1"/>
</dbReference>
<feature type="domain" description="MobA-like NTP transferase" evidence="4">
    <location>
        <begin position="11"/>
        <end position="130"/>
    </location>
</feature>
<dbReference type="InterPro" id="IPR025877">
    <property type="entry name" value="MobA-like_NTP_Trfase"/>
</dbReference>
<evidence type="ECO:0000256" key="1">
    <source>
        <dbReference type="ARBA" id="ARBA00022679"/>
    </source>
</evidence>
<name>A0A967C8S9_9PROT</name>
<evidence type="ECO:0000259" key="4">
    <source>
        <dbReference type="Pfam" id="PF12804"/>
    </source>
</evidence>
<dbReference type="AlphaFoldDB" id="A0A967C8S9"/>
<dbReference type="Proteomes" id="UP000761264">
    <property type="component" value="Unassembled WGS sequence"/>
</dbReference>
<sequence length="273" mass="30404">MKSPPKPAHKAVILAAGVGSRIRPLTDDCPKSLLSVAGTPILERMIRNCQSCGISEFVLVLGYLEERIRRFVDDTFPELQITFVVNDKYTRTNTGYSLMLTERAIGGSDFIKFDADVVFDPSILRRLIDSDFQNALCIDRDIQLDAEEVKVIIDDQLRILQASKTVDPKTALGESIGIEKISAETAKLLFAELTLMMADDAHQQDYYEAAYERLMAQGTAFHALEITDLNWTEIDTHDDFATANSLFSVPRDALGQRYRHQLAAASAQGASRI</sequence>
<reference evidence="5" key="1">
    <citation type="submission" date="2020-03" db="EMBL/GenBank/DDBJ databases">
        <title>Genome of Pelagibius litoralis DSM 21314T.</title>
        <authorList>
            <person name="Wang G."/>
        </authorList>
    </citation>
    <scope>NUCLEOTIDE SEQUENCE</scope>
    <source>
        <strain evidence="5">DSM 21314</strain>
    </source>
</reference>
<dbReference type="GO" id="GO:0016779">
    <property type="term" value="F:nucleotidyltransferase activity"/>
    <property type="evidence" value="ECO:0007669"/>
    <property type="project" value="UniProtKB-KW"/>
</dbReference>
<protein>
    <submittedName>
        <fullName evidence="5">Phosphocholine cytidylyltransferase family protein</fullName>
    </submittedName>
</protein>
<evidence type="ECO:0000313" key="5">
    <source>
        <dbReference type="EMBL" id="NIA68832.1"/>
    </source>
</evidence>
<keyword evidence="6" id="KW-1185">Reference proteome</keyword>
<comment type="caution">
    <text evidence="5">The sequence shown here is derived from an EMBL/GenBank/DDBJ whole genome shotgun (WGS) entry which is preliminary data.</text>
</comment>
<organism evidence="5 6">
    <name type="scientific">Pelagibius litoralis</name>
    <dbReference type="NCBI Taxonomy" id="374515"/>
    <lineage>
        <taxon>Bacteria</taxon>
        <taxon>Pseudomonadati</taxon>
        <taxon>Pseudomonadota</taxon>
        <taxon>Alphaproteobacteria</taxon>
        <taxon>Rhodospirillales</taxon>
        <taxon>Rhodovibrionaceae</taxon>
        <taxon>Pelagibius</taxon>
    </lineage>
</organism>